<sequence length="66" mass="7595">MYRSYGTLLTNLKYRGLKSAATKCFVPPELFLYAILQNEIGKYYPPSKNNLPRKHIVHITCCCISL</sequence>
<name>A0A226GWB0_9FLAO</name>
<comment type="caution">
    <text evidence="1">The sequence shown here is derived from an EMBL/GenBank/DDBJ whole genome shotgun (WGS) entry which is preliminary data.</text>
</comment>
<evidence type="ECO:0000313" key="1">
    <source>
        <dbReference type="EMBL" id="OXA86359.1"/>
    </source>
</evidence>
<dbReference type="EMBL" id="MUGW01000042">
    <property type="protein sequence ID" value="OXA86359.1"/>
    <property type="molecule type" value="Genomic_DNA"/>
</dbReference>
<proteinExistence type="predicted"/>
<reference evidence="1 2" key="1">
    <citation type="submission" date="2016-11" db="EMBL/GenBank/DDBJ databases">
        <title>Whole genomes of Flavobacteriaceae.</title>
        <authorList>
            <person name="Stine C."/>
            <person name="Li C."/>
            <person name="Tadesse D."/>
        </authorList>
    </citation>
    <scope>NUCLEOTIDE SEQUENCE [LARGE SCALE GENOMIC DNA]</scope>
    <source>
        <strain evidence="1 2">DSM 18292</strain>
    </source>
</reference>
<evidence type="ECO:0000313" key="2">
    <source>
        <dbReference type="Proteomes" id="UP000198345"/>
    </source>
</evidence>
<dbReference type="AlphaFoldDB" id="A0A226GWB0"/>
<keyword evidence="2" id="KW-1185">Reference proteome</keyword>
<accession>A0A226GWB0</accession>
<gene>
    <name evidence="1" type="ORF">B0A66_17925</name>
</gene>
<organism evidence="1 2">
    <name type="scientific">Flavobacterium hercynium</name>
    <dbReference type="NCBI Taxonomy" id="387094"/>
    <lineage>
        <taxon>Bacteria</taxon>
        <taxon>Pseudomonadati</taxon>
        <taxon>Bacteroidota</taxon>
        <taxon>Flavobacteriia</taxon>
        <taxon>Flavobacteriales</taxon>
        <taxon>Flavobacteriaceae</taxon>
        <taxon>Flavobacterium</taxon>
    </lineage>
</organism>
<protein>
    <submittedName>
        <fullName evidence="1">Uncharacterized protein</fullName>
    </submittedName>
</protein>
<dbReference type="Proteomes" id="UP000198345">
    <property type="component" value="Unassembled WGS sequence"/>
</dbReference>